<keyword evidence="12 15" id="KW-0472">Membrane</keyword>
<comment type="function">
    <text evidence="15">Catalyzes the ATP-dependent phosphorylation of the 3-deoxy-D-manno-octulosonic acid (Kdo) residue in Kdo-lipid IV(A) at the 4-OH position.</text>
</comment>
<feature type="active site" evidence="15">
    <location>
        <position position="170"/>
    </location>
</feature>
<dbReference type="GO" id="GO:0016301">
    <property type="term" value="F:kinase activity"/>
    <property type="evidence" value="ECO:0007669"/>
    <property type="project" value="UniProtKB-KW"/>
</dbReference>
<evidence type="ECO:0000256" key="9">
    <source>
        <dbReference type="ARBA" id="ARBA00022777"/>
    </source>
</evidence>
<comment type="catalytic activity">
    <reaction evidence="14 15">
        <text>an alpha-Kdo-(2-&gt;6)-lipid IVA + ATP = a 4-O-phospho-alpha-Kdo-(2-&gt;6)-lipid IVA + ADP + H(+)</text>
        <dbReference type="Rhea" id="RHEA:74271"/>
        <dbReference type="ChEBI" id="CHEBI:15378"/>
        <dbReference type="ChEBI" id="CHEBI:30616"/>
        <dbReference type="ChEBI" id="CHEBI:176428"/>
        <dbReference type="ChEBI" id="CHEBI:193140"/>
        <dbReference type="ChEBI" id="CHEBI:456216"/>
        <dbReference type="EC" id="2.7.1.166"/>
    </reaction>
</comment>
<dbReference type="NCBIfam" id="NF002475">
    <property type="entry name" value="PRK01723.1"/>
    <property type="match status" value="1"/>
</dbReference>
<comment type="similarity">
    <text evidence="3 15">Belongs to the protein kinase superfamily. KdkA/RfaP family.</text>
</comment>
<name>A0A9X4P919_9PAST</name>
<keyword evidence="6 15" id="KW-0997">Cell inner membrane</keyword>
<evidence type="ECO:0000256" key="13">
    <source>
        <dbReference type="ARBA" id="ARBA00029511"/>
    </source>
</evidence>
<dbReference type="GO" id="GO:0005886">
    <property type="term" value="C:plasma membrane"/>
    <property type="evidence" value="ECO:0007669"/>
    <property type="project" value="UniProtKB-SubCell"/>
</dbReference>
<dbReference type="AlphaFoldDB" id="A0A9X4P919"/>
<gene>
    <name evidence="15" type="primary">kdkA</name>
    <name evidence="16" type="ORF">A6A20_04440</name>
</gene>
<dbReference type="HAMAP" id="MF_00521">
    <property type="entry name" value="KDO_kinase"/>
    <property type="match status" value="1"/>
</dbReference>
<dbReference type="GO" id="GO:0016773">
    <property type="term" value="F:phosphotransferase activity, alcohol group as acceptor"/>
    <property type="evidence" value="ECO:0007669"/>
    <property type="project" value="UniProtKB-UniRule"/>
</dbReference>
<evidence type="ECO:0000256" key="7">
    <source>
        <dbReference type="ARBA" id="ARBA00022679"/>
    </source>
</evidence>
<dbReference type="Gene3D" id="1.10.510.10">
    <property type="entry name" value="Transferase(Phosphotransferase) domain 1"/>
    <property type="match status" value="1"/>
</dbReference>
<comment type="pathway">
    <text evidence="2 15">Bacterial outer membrane biogenesis; LPS core biosynthesis.</text>
</comment>
<evidence type="ECO:0000256" key="12">
    <source>
        <dbReference type="ARBA" id="ARBA00023136"/>
    </source>
</evidence>
<dbReference type="EC" id="2.7.1.166" evidence="4 15"/>
<evidence type="ECO:0000256" key="10">
    <source>
        <dbReference type="ARBA" id="ARBA00022840"/>
    </source>
</evidence>
<dbReference type="InterPro" id="IPR022826">
    <property type="entry name" value="KDO_kinase"/>
</dbReference>
<evidence type="ECO:0000256" key="8">
    <source>
        <dbReference type="ARBA" id="ARBA00022741"/>
    </source>
</evidence>
<evidence type="ECO:0000256" key="1">
    <source>
        <dbReference type="ARBA" id="ARBA00004515"/>
    </source>
</evidence>
<keyword evidence="10 15" id="KW-0067">ATP-binding</keyword>
<proteinExistence type="inferred from homology"/>
<keyword evidence="7 15" id="KW-0808">Transferase</keyword>
<dbReference type="GO" id="GO:0005524">
    <property type="term" value="F:ATP binding"/>
    <property type="evidence" value="ECO:0007669"/>
    <property type="project" value="UniProtKB-UniRule"/>
</dbReference>
<accession>A0A9X4P919</accession>
<evidence type="ECO:0000256" key="5">
    <source>
        <dbReference type="ARBA" id="ARBA00022475"/>
    </source>
</evidence>
<dbReference type="InterPro" id="IPR011009">
    <property type="entry name" value="Kinase-like_dom_sf"/>
</dbReference>
<evidence type="ECO:0000313" key="17">
    <source>
        <dbReference type="Proteomes" id="UP001155500"/>
    </source>
</evidence>
<evidence type="ECO:0000256" key="14">
    <source>
        <dbReference type="ARBA" id="ARBA00034417"/>
    </source>
</evidence>
<evidence type="ECO:0000256" key="2">
    <source>
        <dbReference type="ARBA" id="ARBA00004713"/>
    </source>
</evidence>
<comment type="subcellular location">
    <subcellularLocation>
        <location evidence="1 15">Cell inner membrane</location>
        <topology evidence="1 15">Peripheral membrane protein</topology>
        <orientation evidence="1 15">Cytoplasmic side</orientation>
    </subcellularLocation>
</comment>
<keyword evidence="9 15" id="KW-0418">Kinase</keyword>
<protein>
    <recommendedName>
        <fullName evidence="13 15">3-deoxy-D-manno-octulosonic acid kinase</fullName>
        <shortName evidence="15">Kdo kinase</shortName>
        <ecNumber evidence="4 15">2.7.1.166</ecNumber>
    </recommendedName>
</protein>
<dbReference type="SUPFAM" id="SSF56112">
    <property type="entry name" value="Protein kinase-like (PK-like)"/>
    <property type="match status" value="1"/>
</dbReference>
<dbReference type="RefSeq" id="WP_279572342.1">
    <property type="nucleotide sequence ID" value="NZ_LWID01000001.1"/>
</dbReference>
<keyword evidence="5 15" id="KW-1003">Cell membrane</keyword>
<sequence>MQQQQEKNQYFLFNFNQSLPDQQLFFDPLYWQQQARIIGQAQGRGTTYFLQTNDLFGVNCALRHYYRGGLIGKINRDRYRFIHINQSRSFAEFHLLRRLHQAGLNVPKPIGARVIKPSSRWYRADLLCEKIENAQDLTALLQAKPLDNQYWQQIGKLISQLHYLQVCHTDLNAHNILCQQRENGLKFWLIDFDKCAEQSGNVWKKANLARLLRSFEKEVKRMNIQFQYENWQALLEGYYTEHNFP</sequence>
<dbReference type="Pfam" id="PF06293">
    <property type="entry name" value="Kdo"/>
    <property type="match status" value="1"/>
</dbReference>
<evidence type="ECO:0000256" key="6">
    <source>
        <dbReference type="ARBA" id="ARBA00022519"/>
    </source>
</evidence>
<comment type="caution">
    <text evidence="16">The sequence shown here is derived from an EMBL/GenBank/DDBJ whole genome shotgun (WGS) entry which is preliminary data.</text>
</comment>
<dbReference type="Proteomes" id="UP001155500">
    <property type="component" value="Unassembled WGS sequence"/>
</dbReference>
<evidence type="ECO:0000256" key="11">
    <source>
        <dbReference type="ARBA" id="ARBA00022985"/>
    </source>
</evidence>
<keyword evidence="8 15" id="KW-0547">Nucleotide-binding</keyword>
<dbReference type="GO" id="GO:0009244">
    <property type="term" value="P:lipopolysaccharide core region biosynthetic process"/>
    <property type="evidence" value="ECO:0007669"/>
    <property type="project" value="UniProtKB-UniRule"/>
</dbReference>
<keyword evidence="17" id="KW-1185">Reference proteome</keyword>
<evidence type="ECO:0000256" key="4">
    <source>
        <dbReference type="ARBA" id="ARBA00011988"/>
    </source>
</evidence>
<reference evidence="16" key="1">
    <citation type="submission" date="2016-03" db="EMBL/GenBank/DDBJ databases">
        <title>Co-evolution between Pasteurellaceae and their hosts.</title>
        <authorList>
            <person name="Hansen M.J."/>
            <person name="Bojesen A.M."/>
            <person name="Planet P."/>
        </authorList>
    </citation>
    <scope>NUCLEOTIDE SEQUENCE</scope>
    <source>
        <strain evidence="16">146/S8/89</strain>
    </source>
</reference>
<evidence type="ECO:0000256" key="3">
    <source>
        <dbReference type="ARBA" id="ARBA00010327"/>
    </source>
</evidence>
<evidence type="ECO:0000313" key="16">
    <source>
        <dbReference type="EMBL" id="MDG6894890.1"/>
    </source>
</evidence>
<organism evidence="16 17">
    <name type="scientific">Volucribacter amazonae</name>
    <dbReference type="NCBI Taxonomy" id="256731"/>
    <lineage>
        <taxon>Bacteria</taxon>
        <taxon>Pseudomonadati</taxon>
        <taxon>Pseudomonadota</taxon>
        <taxon>Gammaproteobacteria</taxon>
        <taxon>Pasteurellales</taxon>
        <taxon>Pasteurellaceae</taxon>
        <taxon>Volucribacter</taxon>
    </lineage>
</organism>
<dbReference type="EMBL" id="LWID01000001">
    <property type="protein sequence ID" value="MDG6894890.1"/>
    <property type="molecule type" value="Genomic_DNA"/>
</dbReference>
<evidence type="ECO:0000256" key="15">
    <source>
        <dbReference type="HAMAP-Rule" id="MF_00521"/>
    </source>
</evidence>
<keyword evidence="11 15" id="KW-0448">Lipopolysaccharide biosynthesis</keyword>